<evidence type="ECO:0000313" key="2">
    <source>
        <dbReference type="Proteomes" id="UP001230207"/>
    </source>
</evidence>
<gene>
    <name evidence="1" type="ORF">QO002_003981</name>
</gene>
<keyword evidence="2" id="KW-1185">Reference proteome</keyword>
<name>A0ABU0BUB4_9HYPH</name>
<comment type="caution">
    <text evidence="1">The sequence shown here is derived from an EMBL/GenBank/DDBJ whole genome shotgun (WGS) entry which is preliminary data.</text>
</comment>
<proteinExistence type="predicted"/>
<sequence>MTHGVLLKEQLLCDLDPVTPNAAMAEPVNGPVFGARGMKMGMLPFGFKTSRAIVKILS</sequence>
<organism evidence="1 2">
    <name type="scientific">Pararhizobium capsulatum DSM 1112</name>
    <dbReference type="NCBI Taxonomy" id="1121113"/>
    <lineage>
        <taxon>Bacteria</taxon>
        <taxon>Pseudomonadati</taxon>
        <taxon>Pseudomonadota</taxon>
        <taxon>Alphaproteobacteria</taxon>
        <taxon>Hyphomicrobiales</taxon>
        <taxon>Rhizobiaceae</taxon>
        <taxon>Rhizobium/Agrobacterium group</taxon>
        <taxon>Pararhizobium</taxon>
    </lineage>
</organism>
<protein>
    <submittedName>
        <fullName evidence="1">Uncharacterized protein</fullName>
    </submittedName>
</protein>
<dbReference type="Proteomes" id="UP001230207">
    <property type="component" value="Unassembled WGS sequence"/>
</dbReference>
<reference evidence="1 2" key="1">
    <citation type="submission" date="2023-07" db="EMBL/GenBank/DDBJ databases">
        <title>Genomic Encyclopedia of Type Strains, Phase IV (KMG-IV): sequencing the most valuable type-strain genomes for metagenomic binning, comparative biology and taxonomic classification.</title>
        <authorList>
            <person name="Goeker M."/>
        </authorList>
    </citation>
    <scope>NUCLEOTIDE SEQUENCE [LARGE SCALE GENOMIC DNA]</scope>
    <source>
        <strain evidence="1 2">DSM 1112</strain>
    </source>
</reference>
<accession>A0ABU0BUB4</accession>
<dbReference type="EMBL" id="JAUSVF010000001">
    <property type="protein sequence ID" value="MDQ0321843.1"/>
    <property type="molecule type" value="Genomic_DNA"/>
</dbReference>
<evidence type="ECO:0000313" key="1">
    <source>
        <dbReference type="EMBL" id="MDQ0321843.1"/>
    </source>
</evidence>